<dbReference type="RefSeq" id="WP_139256436.1">
    <property type="nucleotide sequence ID" value="NZ_FQUU01000011.1"/>
</dbReference>
<name>A0A1M5BZL0_9BACT</name>
<accession>A0A1M5BZL0</accession>
<dbReference type="Proteomes" id="UP000184048">
    <property type="component" value="Unassembled WGS sequence"/>
</dbReference>
<evidence type="ECO:0000313" key="1">
    <source>
        <dbReference type="EMBL" id="SHF47632.1"/>
    </source>
</evidence>
<dbReference type="AlphaFoldDB" id="A0A1M5BZL0"/>
<organism evidence="1 2">
    <name type="scientific">Flavisolibacter ginsengisoli DSM 18119</name>
    <dbReference type="NCBI Taxonomy" id="1121884"/>
    <lineage>
        <taxon>Bacteria</taxon>
        <taxon>Pseudomonadati</taxon>
        <taxon>Bacteroidota</taxon>
        <taxon>Chitinophagia</taxon>
        <taxon>Chitinophagales</taxon>
        <taxon>Chitinophagaceae</taxon>
        <taxon>Flavisolibacter</taxon>
    </lineage>
</organism>
<protein>
    <submittedName>
        <fullName evidence="1">Uncharacterized protein</fullName>
    </submittedName>
</protein>
<evidence type="ECO:0000313" key="2">
    <source>
        <dbReference type="Proteomes" id="UP000184048"/>
    </source>
</evidence>
<gene>
    <name evidence="1" type="ORF">SAMN02745131_02738</name>
</gene>
<dbReference type="EMBL" id="FQUU01000011">
    <property type="protein sequence ID" value="SHF47632.1"/>
    <property type="molecule type" value="Genomic_DNA"/>
</dbReference>
<proteinExistence type="predicted"/>
<sequence>MLLFSTVLFVDGNPVGYQVFEENDQLILNPAENPSREIVPPRLSASQSSGSWKVEGTLNRDLIDQVIEDINYSNCLPKNGLSAAP</sequence>
<reference evidence="1 2" key="1">
    <citation type="submission" date="2016-11" db="EMBL/GenBank/DDBJ databases">
        <authorList>
            <person name="Jaros S."/>
            <person name="Januszkiewicz K."/>
            <person name="Wedrychowicz H."/>
        </authorList>
    </citation>
    <scope>NUCLEOTIDE SEQUENCE [LARGE SCALE GENOMIC DNA]</scope>
    <source>
        <strain evidence="1 2">DSM 18119</strain>
    </source>
</reference>
<keyword evidence="2" id="KW-1185">Reference proteome</keyword>
<dbReference type="OrthoDB" id="678297at2"/>
<dbReference type="STRING" id="1121884.SAMN02745131_02738"/>